<organism evidence="12">
    <name type="scientific">Lysobacter gummosus</name>
    <dbReference type="NCBI Taxonomy" id="262324"/>
    <lineage>
        <taxon>Bacteria</taxon>
        <taxon>Pseudomonadati</taxon>
        <taxon>Pseudomonadota</taxon>
        <taxon>Gammaproteobacteria</taxon>
        <taxon>Lysobacterales</taxon>
        <taxon>Lysobacteraceae</taxon>
        <taxon>Lysobacter</taxon>
    </lineage>
</organism>
<evidence type="ECO:0000256" key="7">
    <source>
        <dbReference type="ARBA" id="ARBA00023157"/>
    </source>
</evidence>
<dbReference type="AlphaFoldDB" id="W0C4X0"/>
<dbReference type="OrthoDB" id="6028023at2"/>
<feature type="chain" id="PRO_5011430735" evidence="10">
    <location>
        <begin position="31"/>
        <end position="397"/>
    </location>
</feature>
<dbReference type="CDD" id="cd21112">
    <property type="entry name" value="alphaLP-like"/>
    <property type="match status" value="1"/>
</dbReference>
<evidence type="ECO:0000259" key="11">
    <source>
        <dbReference type="Pfam" id="PF02983"/>
    </source>
</evidence>
<dbReference type="Proteomes" id="UP000829194">
    <property type="component" value="Chromosome"/>
</dbReference>
<keyword evidence="6" id="KW-0865">Zymogen</keyword>
<dbReference type="SUPFAM" id="SSF50494">
    <property type="entry name" value="Trypsin-like serine proteases"/>
    <property type="match status" value="1"/>
</dbReference>
<feature type="disulfide bond" evidence="9">
    <location>
        <begin position="336"/>
        <end position="370"/>
    </location>
</feature>
<dbReference type="InterPro" id="IPR001316">
    <property type="entry name" value="Pept_S1A_streptogrisin"/>
</dbReference>
<feature type="active site" description="Charge relay system" evidence="8">
    <location>
        <position position="261"/>
    </location>
</feature>
<feature type="domain" description="Peptidase S1A alpha-lytic prodomain" evidence="11">
    <location>
        <begin position="118"/>
        <end position="182"/>
    </location>
</feature>
<evidence type="ECO:0000256" key="10">
    <source>
        <dbReference type="SAM" id="SignalP"/>
    </source>
</evidence>
<dbReference type="GO" id="GO:0005576">
    <property type="term" value="C:extracellular region"/>
    <property type="evidence" value="ECO:0007669"/>
    <property type="project" value="InterPro"/>
</dbReference>
<dbReference type="GO" id="GO:0004252">
    <property type="term" value="F:serine-type endopeptidase activity"/>
    <property type="evidence" value="ECO:0007669"/>
    <property type="project" value="InterPro"/>
</dbReference>
<dbReference type="SUPFAM" id="SSF54806">
    <property type="entry name" value="Alpha-lytic protease prodomain"/>
    <property type="match status" value="2"/>
</dbReference>
<feature type="signal peptide" evidence="10">
    <location>
        <begin position="1"/>
        <end position="30"/>
    </location>
</feature>
<proteinExistence type="inferred from homology"/>
<dbReference type="InterPro" id="IPR037295">
    <property type="entry name" value="Alpha-lytic_protease_prodomain"/>
</dbReference>
<keyword evidence="2 12" id="KW-0645">Protease</keyword>
<dbReference type="PIRSF" id="PIRSF001134">
    <property type="entry name" value="Streptogrisin"/>
    <property type="match status" value="1"/>
</dbReference>
<dbReference type="STRING" id="262324.LG3211_2833"/>
<evidence type="ECO:0000256" key="2">
    <source>
        <dbReference type="ARBA" id="ARBA00022670"/>
    </source>
</evidence>
<evidence type="ECO:0000256" key="1">
    <source>
        <dbReference type="ARBA" id="ARBA00007664"/>
    </source>
</evidence>
<dbReference type="EMBL" id="KF738071">
    <property type="protein sequence ID" value="AHE78426.1"/>
    <property type="molecule type" value="Genomic_DNA"/>
</dbReference>
<dbReference type="PATRIC" id="fig|262324.5.peg.2810"/>
<keyword evidence="4" id="KW-0378">Hydrolase</keyword>
<name>W0C4X0_9GAMM</name>
<keyword evidence="3 10" id="KW-0732">Signal</keyword>
<reference evidence="13 14" key="2">
    <citation type="submission" date="2022-03" db="EMBL/GenBank/DDBJ databases">
        <title>Complete genome sequence of Lysobacter capsici VKM B-2533 and Lysobacter gummosus 10.1.1, promising sources of lytic agents.</title>
        <authorList>
            <person name="Tarlachkov S.V."/>
            <person name="Kudryakova I.V."/>
            <person name="Afoshin A.S."/>
            <person name="Leontyevskaya E.A."/>
            <person name="Leontyevskaya N.V."/>
        </authorList>
    </citation>
    <scope>NUCLEOTIDE SEQUENCE [LARGE SCALE GENOMIC DNA]</scope>
    <source>
        <strain evidence="13 14">10.1.1</strain>
    </source>
</reference>
<protein>
    <submittedName>
        <fullName evidence="12">Alpha-lytic protease 5</fullName>
    </submittedName>
    <submittedName>
        <fullName evidence="13">S1 family peptidase</fullName>
    </submittedName>
</protein>
<gene>
    <name evidence="13" type="ORF">MOV92_13080</name>
</gene>
<dbReference type="Pfam" id="PF02983">
    <property type="entry name" value="Pro_Al_protease"/>
    <property type="match status" value="1"/>
</dbReference>
<keyword evidence="7 9" id="KW-1015">Disulfide bond</keyword>
<sequence length="397" mass="41543">MQSTGFSSRRSGAHVCALSLLCMVAFDAAAATDLQVSPTLHQAAQHDLGLSSAQVDQLLQVQRDAPAQEALARRRLGAHFGGAWVERASDGRYRFVVGSSDPRGPLKLDGVQLRQVRYSLSELEAAKARLDRSVRARVSGISRPIDGVHSWYVDPGSNSVLVSVAPDAMERAIDLAAVSGADSGLLRFQQTPGVPQPTSSVYAGRSYEKNGALSCSVGFAVMQGATKGFVTAGHCGTAGETIGLDGAPAGYFAASEFPGTDRAWVALNANHELFPLITNYAGGFFAVRGSVEAGYSAVVCRSGWKTGYQCGLITAQNVTVNSTRGVVFGLTQSNACAGFGDSGGGWIDVHEQAQGVLSLASIAPGAQNNCGTGIFQVSWFQPVNPILQQYGLTLVTP</sequence>
<dbReference type="Gene3D" id="3.30.300.50">
    <property type="match status" value="2"/>
</dbReference>
<feature type="disulfide bond" evidence="9">
    <location>
        <begin position="215"/>
        <end position="235"/>
    </location>
</feature>
<dbReference type="RefSeq" id="WP_083512515.1">
    <property type="nucleotide sequence ID" value="NZ_CP011131.1"/>
</dbReference>
<keyword evidence="14" id="KW-1185">Reference proteome</keyword>
<dbReference type="PRINTS" id="PR00861">
    <property type="entry name" value="ALYTICPTASE"/>
</dbReference>
<keyword evidence="5" id="KW-0720">Serine protease</keyword>
<dbReference type="Gene3D" id="2.40.10.10">
    <property type="entry name" value="Trypsin-like serine proteases"/>
    <property type="match status" value="2"/>
</dbReference>
<comment type="similarity">
    <text evidence="1">Belongs to the peptidase S1 family.</text>
</comment>
<dbReference type="InterPro" id="IPR009003">
    <property type="entry name" value="Peptidase_S1_PA"/>
</dbReference>
<feature type="active site" description="Charge relay system" evidence="8">
    <location>
        <position position="342"/>
    </location>
</feature>
<evidence type="ECO:0000313" key="13">
    <source>
        <dbReference type="EMBL" id="UNP27466.1"/>
    </source>
</evidence>
<evidence type="ECO:0000256" key="9">
    <source>
        <dbReference type="PIRSR" id="PIRSR001134-2"/>
    </source>
</evidence>
<evidence type="ECO:0000256" key="3">
    <source>
        <dbReference type="ARBA" id="ARBA00022729"/>
    </source>
</evidence>
<accession>W0C4X0</accession>
<dbReference type="KEGG" id="lgu:LG3211_2833"/>
<evidence type="ECO:0000256" key="4">
    <source>
        <dbReference type="ARBA" id="ARBA00022801"/>
    </source>
</evidence>
<dbReference type="InterPro" id="IPR043504">
    <property type="entry name" value="Peptidase_S1_PA_chymotrypsin"/>
</dbReference>
<evidence type="ECO:0000256" key="5">
    <source>
        <dbReference type="ARBA" id="ARBA00022825"/>
    </source>
</evidence>
<dbReference type="InterPro" id="IPR004236">
    <property type="entry name" value="Pept_S1_alpha_lytic"/>
</dbReference>
<dbReference type="EMBL" id="CP093547">
    <property type="protein sequence ID" value="UNP27466.1"/>
    <property type="molecule type" value="Genomic_DNA"/>
</dbReference>
<feature type="active site" description="Charge relay system" evidence="8">
    <location>
        <position position="234"/>
    </location>
</feature>
<reference evidence="12" key="1">
    <citation type="submission" date="2013-10" db="EMBL/GenBank/DDBJ databases">
        <title>Biofilm-degrading enzymes from the predatory bacterium Lysobacter gummosus.</title>
        <authorList>
            <person name="Goekcen A."/>
            <person name="Vilcinskas A."/>
            <person name="Wiesner J."/>
        </authorList>
    </citation>
    <scope>NUCLEOTIDE SEQUENCE</scope>
    <source>
        <strain evidence="12">UASM 402</strain>
    </source>
</reference>
<dbReference type="InterPro" id="IPR035070">
    <property type="entry name" value="Streptogrisin_prodomain"/>
</dbReference>
<dbReference type="GO" id="GO:0006508">
    <property type="term" value="P:proteolysis"/>
    <property type="evidence" value="ECO:0007669"/>
    <property type="project" value="UniProtKB-KW"/>
</dbReference>
<evidence type="ECO:0000256" key="6">
    <source>
        <dbReference type="ARBA" id="ARBA00023145"/>
    </source>
</evidence>
<evidence type="ECO:0000313" key="12">
    <source>
        <dbReference type="EMBL" id="AHE78426.1"/>
    </source>
</evidence>
<feature type="disulfide bond" evidence="9">
    <location>
        <begin position="300"/>
        <end position="310"/>
    </location>
</feature>
<evidence type="ECO:0000313" key="14">
    <source>
        <dbReference type="Proteomes" id="UP000829194"/>
    </source>
</evidence>
<evidence type="ECO:0000256" key="8">
    <source>
        <dbReference type="PIRSR" id="PIRSR001134-1"/>
    </source>
</evidence>